<evidence type="ECO:0000313" key="9">
    <source>
        <dbReference type="Proteomes" id="UP000255233"/>
    </source>
</evidence>
<comment type="similarity">
    <text evidence="2">Belongs to the complex I 20 kDa subunit family.</text>
</comment>
<keyword evidence="3" id="KW-0004">4Fe-4S</keyword>
<keyword evidence="4" id="KW-0479">Metal-binding</keyword>
<dbReference type="EMBL" id="UGVL01000001">
    <property type="protein sequence ID" value="SUE33974.1"/>
    <property type="molecule type" value="Genomic_DNA"/>
</dbReference>
<dbReference type="PANTHER" id="PTHR42989">
    <property type="entry name" value="HYDROGENASE-4 COMPONENT I"/>
    <property type="match status" value="1"/>
</dbReference>
<dbReference type="Gene3D" id="3.40.50.12280">
    <property type="match status" value="1"/>
</dbReference>
<dbReference type="SUPFAM" id="SSF54862">
    <property type="entry name" value="4Fe-4S ferredoxins"/>
    <property type="match status" value="1"/>
</dbReference>
<dbReference type="Pfam" id="PF01058">
    <property type="entry name" value="Oxidored_q6"/>
    <property type="match status" value="1"/>
</dbReference>
<dbReference type="GO" id="GO:0051539">
    <property type="term" value="F:4 iron, 4 sulfur cluster binding"/>
    <property type="evidence" value="ECO:0007669"/>
    <property type="project" value="UniProtKB-KW"/>
</dbReference>
<accession>A0A379MQI0</accession>
<dbReference type="InterPro" id="IPR006137">
    <property type="entry name" value="NADH_UbQ_OxRdtase-like_20kDa"/>
</dbReference>
<comment type="cofactor">
    <cofactor evidence="1">
        <name>[4Fe-4S] cluster</name>
        <dbReference type="ChEBI" id="CHEBI:49883"/>
    </cofactor>
</comment>
<feature type="domain" description="NADH:ubiquinone oxidoreductase-like 20kDa subunit" evidence="7">
    <location>
        <begin position="140"/>
        <end position="250"/>
    </location>
</feature>
<dbReference type="SUPFAM" id="SSF56770">
    <property type="entry name" value="HydA/Nqo6-like"/>
    <property type="match status" value="1"/>
</dbReference>
<sequence length="269" mass="29492">MLLTSLKVLAQHGTQYIRHLDRVKLCDEFRGRPVLRSAGLTPASADELCRLCPTGAISFGQGLALDMGRCLFCGECAVRFPAQIRFTNDYRLASPTREGLVVTENQDGQWHFDHHAVRPVIPKMFKRSLHLREVSAGGDNSCEMELGAAGNVNFDMGRYGIEFTASPRHADGIAVTGPVTANMARELEATWQAVPEPKLLIAVGTDAISGGLFAESPAVNREFFDIRKPDLYVPGNPAHPMTFITGVLALIRGGRIADKMQKNRTETEE</sequence>
<keyword evidence="5" id="KW-0408">Iron</keyword>
<evidence type="ECO:0000256" key="6">
    <source>
        <dbReference type="ARBA" id="ARBA00023014"/>
    </source>
</evidence>
<keyword evidence="6" id="KW-0411">Iron-sulfur</keyword>
<dbReference type="OrthoDB" id="9786737at2"/>
<evidence type="ECO:0000259" key="7">
    <source>
        <dbReference type="Pfam" id="PF01058"/>
    </source>
</evidence>
<reference evidence="8 9" key="1">
    <citation type="submission" date="2018-06" db="EMBL/GenBank/DDBJ databases">
        <authorList>
            <consortium name="Pathogen Informatics"/>
            <person name="Doyle S."/>
        </authorList>
    </citation>
    <scope>NUCLEOTIDE SEQUENCE [LARGE SCALE GENOMIC DNA]</scope>
    <source>
        <strain evidence="8 9">NCTC11190</strain>
    </source>
</reference>
<evidence type="ECO:0000313" key="8">
    <source>
        <dbReference type="EMBL" id="SUE33974.1"/>
    </source>
</evidence>
<evidence type="ECO:0000256" key="4">
    <source>
        <dbReference type="ARBA" id="ARBA00022723"/>
    </source>
</evidence>
<protein>
    <submittedName>
        <fullName evidence="8">Hydrogenase-3 component G</fullName>
    </submittedName>
</protein>
<dbReference type="AlphaFoldDB" id="A0A379MQI0"/>
<evidence type="ECO:0000256" key="2">
    <source>
        <dbReference type="ARBA" id="ARBA00009173"/>
    </source>
</evidence>
<organism evidence="8 9">
    <name type="scientific">Rikenella microfusus</name>
    <dbReference type="NCBI Taxonomy" id="28139"/>
    <lineage>
        <taxon>Bacteria</taxon>
        <taxon>Pseudomonadati</taxon>
        <taxon>Bacteroidota</taxon>
        <taxon>Bacteroidia</taxon>
        <taxon>Bacteroidales</taxon>
        <taxon>Rikenellaceae</taxon>
        <taxon>Rikenella</taxon>
    </lineage>
</organism>
<name>A0A379MQI0_9BACT</name>
<gene>
    <name evidence="8" type="primary">hycG</name>
    <name evidence="8" type="ORF">NCTC11190_01191</name>
</gene>
<evidence type="ECO:0000256" key="3">
    <source>
        <dbReference type="ARBA" id="ARBA00022485"/>
    </source>
</evidence>
<dbReference type="STRING" id="880526.GCA_000427365_00254"/>
<dbReference type="RefSeq" id="WP_051214208.1">
    <property type="nucleotide sequence ID" value="NZ_UGVL01000001.1"/>
</dbReference>
<dbReference type="GO" id="GO:0046872">
    <property type="term" value="F:metal ion binding"/>
    <property type="evidence" value="ECO:0007669"/>
    <property type="project" value="UniProtKB-KW"/>
</dbReference>
<dbReference type="InterPro" id="IPR052375">
    <property type="entry name" value="Complex_I_20kDa-like"/>
</dbReference>
<keyword evidence="9" id="KW-1185">Reference proteome</keyword>
<evidence type="ECO:0000256" key="1">
    <source>
        <dbReference type="ARBA" id="ARBA00001966"/>
    </source>
</evidence>
<proteinExistence type="inferred from homology"/>
<evidence type="ECO:0000256" key="5">
    <source>
        <dbReference type="ARBA" id="ARBA00023004"/>
    </source>
</evidence>
<dbReference type="Proteomes" id="UP000255233">
    <property type="component" value="Unassembled WGS sequence"/>
</dbReference>
<dbReference type="PANTHER" id="PTHR42989:SF1">
    <property type="entry name" value="FORMATE HYDROGENLYASE SUBUNIT 7-RELATED"/>
    <property type="match status" value="1"/>
</dbReference>